<evidence type="ECO:0000313" key="8">
    <source>
        <dbReference type="EMBL" id="CAK0858209.1"/>
    </source>
</evidence>
<feature type="transmembrane region" description="Helical" evidence="6">
    <location>
        <begin position="52"/>
        <end position="73"/>
    </location>
</feature>
<dbReference type="PANTHER" id="PTHR44329:SF288">
    <property type="entry name" value="MITOGEN-ACTIVATED PROTEIN KINASE KINASE KINASE 20"/>
    <property type="match status" value="1"/>
</dbReference>
<evidence type="ECO:0000256" key="6">
    <source>
        <dbReference type="SAM" id="Phobius"/>
    </source>
</evidence>
<dbReference type="PANTHER" id="PTHR44329">
    <property type="entry name" value="SERINE/THREONINE-PROTEIN KINASE TNNI3K-RELATED"/>
    <property type="match status" value="1"/>
</dbReference>
<dbReference type="InterPro" id="IPR051681">
    <property type="entry name" value="Ser/Thr_Kinases-Pseudokinases"/>
</dbReference>
<keyword evidence="1" id="KW-0808">Transferase</keyword>
<dbReference type="Pfam" id="PF00069">
    <property type="entry name" value="Pkinase"/>
    <property type="match status" value="1"/>
</dbReference>
<name>A0ABN9UHF2_9DINO</name>
<evidence type="ECO:0000256" key="5">
    <source>
        <dbReference type="PROSITE-ProRule" id="PRU10141"/>
    </source>
</evidence>
<keyword evidence="6" id="KW-1133">Transmembrane helix</keyword>
<dbReference type="InterPro" id="IPR011009">
    <property type="entry name" value="Kinase-like_dom_sf"/>
</dbReference>
<keyword evidence="6" id="KW-0812">Transmembrane</keyword>
<dbReference type="InterPro" id="IPR000719">
    <property type="entry name" value="Prot_kinase_dom"/>
</dbReference>
<dbReference type="EMBL" id="CAUYUJ010015800">
    <property type="protein sequence ID" value="CAK0858209.1"/>
    <property type="molecule type" value="Genomic_DNA"/>
</dbReference>
<sequence length="773" mass="84603">MWLFRTAEIELPPLHGGHGQLVPIDTSIDTATLRFCHGGIERGFVRDRMPSLVFKFRVLSALVGFMACGSLVLGACWEQGQFPTAEENRTQLFITTAVSCILVTATAMFAVTFILGWALGSNYLALEVIVVVSAVIVVMAHTFAMPWYAARVLGFDPSALGTSFGPMTETRMVLAINLFVTGTHFVLPVRFYVLISVEVASVLCYTVPTLALGGPEMEYAPLTLMFLMSLVVMAAFGKRSQEYQERTQFVRLIREKSLRFQSEFELSQHVWQPSSWKASSEHESRPSSTETARAFMLASCSVQQLIPIGEKEGWLIPLDELSFHRPSIGEGMYGRVYSGLCRGHPVAIKVPKMRPYERMTEGQAMQFCNELQILRKLRHPNIVFFYGACIGEQQSQLALILEFVTGCSLRQFILCEHPAEQQTTTCVVPEPPTDVERAHVLVGISSAVRYLHTRSPRVVHGDLKSSNVFVERACCPRRSPAAKLLDFGLSRALTRSAKPLGGTLRWVAPEVLSGSSPDTAADVFSFGCLTLFVTTGKQPGSANATRPPHRTSLLVGSWLARACEQTMAECCSADASSRPDMQRVHQAAQRWLEEMLLRQEQPVGPLAGTSDKLVSGSPPANAAAPVISPAGGFARRKAAHDRSLLFTQHRRTPTATVDGLVCDLLMSCNVEVPVQACCAFHAALHALSRTITRGIDGPCKEWNPRDITSRQCAGCGVLLCGDSLHGVSCHFCDHVLSDVWETYLPGSGSLSSIPEAEFVDEVDLDSQASAETT</sequence>
<dbReference type="SMART" id="SM00220">
    <property type="entry name" value="S_TKc"/>
    <property type="match status" value="1"/>
</dbReference>
<keyword evidence="9" id="KW-1185">Reference proteome</keyword>
<dbReference type="InterPro" id="IPR008271">
    <property type="entry name" value="Ser/Thr_kinase_AS"/>
</dbReference>
<dbReference type="PROSITE" id="PS50011">
    <property type="entry name" value="PROTEIN_KINASE_DOM"/>
    <property type="match status" value="1"/>
</dbReference>
<keyword evidence="2 5" id="KW-0547">Nucleotide-binding</keyword>
<dbReference type="PROSITE" id="PS00107">
    <property type="entry name" value="PROTEIN_KINASE_ATP"/>
    <property type="match status" value="1"/>
</dbReference>
<evidence type="ECO:0000256" key="2">
    <source>
        <dbReference type="ARBA" id="ARBA00022741"/>
    </source>
</evidence>
<dbReference type="PROSITE" id="PS00108">
    <property type="entry name" value="PROTEIN_KINASE_ST"/>
    <property type="match status" value="1"/>
</dbReference>
<protein>
    <recommendedName>
        <fullName evidence="7">Protein kinase domain-containing protein</fullName>
    </recommendedName>
</protein>
<organism evidence="8 9">
    <name type="scientific">Prorocentrum cordatum</name>
    <dbReference type="NCBI Taxonomy" id="2364126"/>
    <lineage>
        <taxon>Eukaryota</taxon>
        <taxon>Sar</taxon>
        <taxon>Alveolata</taxon>
        <taxon>Dinophyceae</taxon>
        <taxon>Prorocentrales</taxon>
        <taxon>Prorocentraceae</taxon>
        <taxon>Prorocentrum</taxon>
    </lineage>
</organism>
<reference evidence="8" key="1">
    <citation type="submission" date="2023-10" db="EMBL/GenBank/DDBJ databases">
        <authorList>
            <person name="Chen Y."/>
            <person name="Shah S."/>
            <person name="Dougan E. K."/>
            <person name="Thang M."/>
            <person name="Chan C."/>
        </authorList>
    </citation>
    <scope>NUCLEOTIDE SEQUENCE [LARGE SCALE GENOMIC DNA]</scope>
</reference>
<dbReference type="SUPFAM" id="SSF56112">
    <property type="entry name" value="Protein kinase-like (PK-like)"/>
    <property type="match status" value="1"/>
</dbReference>
<feature type="binding site" evidence="5">
    <location>
        <position position="349"/>
    </location>
    <ligand>
        <name>ATP</name>
        <dbReference type="ChEBI" id="CHEBI:30616"/>
    </ligand>
</feature>
<accession>A0ABN9UHF2</accession>
<evidence type="ECO:0000259" key="7">
    <source>
        <dbReference type="PROSITE" id="PS50011"/>
    </source>
</evidence>
<evidence type="ECO:0000256" key="1">
    <source>
        <dbReference type="ARBA" id="ARBA00022679"/>
    </source>
</evidence>
<dbReference type="Proteomes" id="UP001189429">
    <property type="component" value="Unassembled WGS sequence"/>
</dbReference>
<evidence type="ECO:0000313" key="9">
    <source>
        <dbReference type="Proteomes" id="UP001189429"/>
    </source>
</evidence>
<evidence type="ECO:0000256" key="4">
    <source>
        <dbReference type="ARBA" id="ARBA00022840"/>
    </source>
</evidence>
<dbReference type="Gene3D" id="3.30.200.20">
    <property type="entry name" value="Phosphorylase Kinase, domain 1"/>
    <property type="match status" value="1"/>
</dbReference>
<proteinExistence type="predicted"/>
<keyword evidence="3" id="KW-0418">Kinase</keyword>
<feature type="transmembrane region" description="Helical" evidence="6">
    <location>
        <begin position="93"/>
        <end position="117"/>
    </location>
</feature>
<keyword evidence="6" id="KW-0472">Membrane</keyword>
<keyword evidence="4 5" id="KW-0067">ATP-binding</keyword>
<feature type="transmembrane region" description="Helical" evidence="6">
    <location>
        <begin position="170"/>
        <end position="187"/>
    </location>
</feature>
<dbReference type="InterPro" id="IPR017441">
    <property type="entry name" value="Protein_kinase_ATP_BS"/>
</dbReference>
<feature type="domain" description="Protein kinase" evidence="7">
    <location>
        <begin position="322"/>
        <end position="592"/>
    </location>
</feature>
<gene>
    <name evidence="8" type="ORF">PCOR1329_LOCUS48069</name>
</gene>
<comment type="caution">
    <text evidence="8">The sequence shown here is derived from an EMBL/GenBank/DDBJ whole genome shotgun (WGS) entry which is preliminary data.</text>
</comment>
<feature type="transmembrane region" description="Helical" evidence="6">
    <location>
        <begin position="124"/>
        <end position="150"/>
    </location>
</feature>
<dbReference type="Gene3D" id="1.10.510.10">
    <property type="entry name" value="Transferase(Phosphotransferase) domain 1"/>
    <property type="match status" value="1"/>
</dbReference>
<feature type="transmembrane region" description="Helical" evidence="6">
    <location>
        <begin position="192"/>
        <end position="213"/>
    </location>
</feature>
<evidence type="ECO:0000256" key="3">
    <source>
        <dbReference type="ARBA" id="ARBA00022777"/>
    </source>
</evidence>